<dbReference type="Proteomes" id="UP000009046">
    <property type="component" value="Unassembled WGS sequence"/>
</dbReference>
<evidence type="ECO:0000313" key="5">
    <source>
        <dbReference type="Proteomes" id="UP000009046"/>
    </source>
</evidence>
<dbReference type="HOGENOM" id="CLU_060425_0_0_1"/>
<dbReference type="KEGG" id="phu:Phum_PHUM538590"/>
<dbReference type="GeneID" id="8235462"/>
<sequence>MRKERKRKMSKYTRPVYSRPRTKVYDTNYNIGESYYKSALDGLDRKYGKTNPGDFFNSSMTSQPPFGERSGMGGGVGGESSATRSAMKEMDDFFDDRKKKKMGSLMDEPAFDDVFTSRMKNGNPSRNLARALEDEFDQDVASSMRKLKSVKISKSMAENFDDEDIASSIRDRKDSRLKSKLDFSDKLMDSVGLTGKARAALEDDDGFTSKKRFIKMTSSTEFGGDTEDLTKWTALKPRKFLESDSSSDLLSSGAAARALKSRARLEDLESEMQALSEKSAAREKRVRDLKALVQENEANAIDNLQSTVKISSSIQSEKRKVNF</sequence>
<evidence type="ECO:0000313" key="3">
    <source>
        <dbReference type="EMBL" id="EEB18907.1"/>
    </source>
</evidence>
<dbReference type="VEuPathDB" id="VectorBase:PHUM538590"/>
<reference evidence="3" key="2">
    <citation type="submission" date="2007-04" db="EMBL/GenBank/DDBJ databases">
        <title>The genome of the human body louse.</title>
        <authorList>
            <consortium name="The Human Body Louse Genome Consortium"/>
            <person name="Kirkness E."/>
            <person name="Walenz B."/>
            <person name="Hass B."/>
            <person name="Bruggner R."/>
            <person name="Strausberg R."/>
        </authorList>
    </citation>
    <scope>NUCLEOTIDE SEQUENCE</scope>
    <source>
        <strain evidence="3">USDA</strain>
    </source>
</reference>
<reference evidence="4" key="3">
    <citation type="submission" date="2021-02" db="UniProtKB">
        <authorList>
            <consortium name="EnsemblMetazoa"/>
        </authorList>
    </citation>
    <scope>IDENTIFICATION</scope>
    <source>
        <strain evidence="4">USDA</strain>
    </source>
</reference>
<evidence type="ECO:0000256" key="2">
    <source>
        <dbReference type="SAM" id="MobiDB-lite"/>
    </source>
</evidence>
<evidence type="ECO:0000313" key="4">
    <source>
        <dbReference type="EnsemblMetazoa" id="PHUM538590-PA"/>
    </source>
</evidence>
<dbReference type="OrthoDB" id="8191899at2759"/>
<evidence type="ECO:0000256" key="1">
    <source>
        <dbReference type="SAM" id="Coils"/>
    </source>
</evidence>
<feature type="coiled-coil region" evidence="1">
    <location>
        <begin position="258"/>
        <end position="285"/>
    </location>
</feature>
<dbReference type="AlphaFoldDB" id="E0VZV1"/>
<keyword evidence="1" id="KW-0175">Coiled coil</keyword>
<dbReference type="eggNOG" id="ENOG502RP7T">
    <property type="taxonomic scope" value="Eukaryota"/>
</dbReference>
<dbReference type="OMA" id="FENETQN"/>
<protein>
    <submittedName>
        <fullName evidence="3 4">Uncharacterized protein</fullName>
    </submittedName>
</protein>
<reference evidence="3" key="1">
    <citation type="submission" date="2007-04" db="EMBL/GenBank/DDBJ databases">
        <title>Annotation of Pediculus humanus corporis strain USDA.</title>
        <authorList>
            <person name="Kirkness E."/>
            <person name="Hannick L."/>
            <person name="Hass B."/>
            <person name="Bruggner R."/>
            <person name="Lawson D."/>
            <person name="Bidwell S."/>
            <person name="Joardar V."/>
            <person name="Caler E."/>
            <person name="Walenz B."/>
            <person name="Inman J."/>
            <person name="Schobel S."/>
            <person name="Galinsky K."/>
            <person name="Amedeo P."/>
            <person name="Strausberg R."/>
        </authorList>
    </citation>
    <scope>NUCLEOTIDE SEQUENCE</scope>
    <source>
        <strain evidence="3">USDA</strain>
    </source>
</reference>
<dbReference type="EnsemblMetazoa" id="PHUM538590-RA">
    <property type="protein sequence ID" value="PHUM538590-PA"/>
    <property type="gene ID" value="PHUM538590"/>
</dbReference>
<proteinExistence type="predicted"/>
<dbReference type="CTD" id="8235462"/>
<dbReference type="InParanoid" id="E0VZV1"/>
<gene>
    <name evidence="4" type="primary">8235462</name>
    <name evidence="3" type="ORF">Phum_PHUM538590</name>
</gene>
<dbReference type="EMBL" id="AAZO01006539">
    <property type="status" value="NOT_ANNOTATED_CDS"/>
    <property type="molecule type" value="Genomic_DNA"/>
</dbReference>
<feature type="region of interest" description="Disordered" evidence="2">
    <location>
        <begin position="51"/>
        <end position="93"/>
    </location>
</feature>
<accession>E0VZV1</accession>
<dbReference type="EMBL" id="DS235854">
    <property type="protein sequence ID" value="EEB18907.1"/>
    <property type="molecule type" value="Genomic_DNA"/>
</dbReference>
<keyword evidence="5" id="KW-1185">Reference proteome</keyword>
<name>E0VZV1_PEDHC</name>
<dbReference type="RefSeq" id="XP_002431645.1">
    <property type="nucleotide sequence ID" value="XM_002431600.1"/>
</dbReference>
<organism>
    <name type="scientific">Pediculus humanus subsp. corporis</name>
    <name type="common">Body louse</name>
    <dbReference type="NCBI Taxonomy" id="121224"/>
    <lineage>
        <taxon>Eukaryota</taxon>
        <taxon>Metazoa</taxon>
        <taxon>Ecdysozoa</taxon>
        <taxon>Arthropoda</taxon>
        <taxon>Hexapoda</taxon>
        <taxon>Insecta</taxon>
        <taxon>Pterygota</taxon>
        <taxon>Neoptera</taxon>
        <taxon>Paraneoptera</taxon>
        <taxon>Psocodea</taxon>
        <taxon>Troctomorpha</taxon>
        <taxon>Phthiraptera</taxon>
        <taxon>Anoplura</taxon>
        <taxon>Pediculidae</taxon>
        <taxon>Pediculus</taxon>
    </lineage>
</organism>